<feature type="compositionally biased region" description="Basic and acidic residues" evidence="6">
    <location>
        <begin position="226"/>
        <end position="235"/>
    </location>
</feature>
<dbReference type="Gene3D" id="3.30.70.100">
    <property type="match status" value="1"/>
</dbReference>
<evidence type="ECO:0000313" key="10">
    <source>
        <dbReference type="Proteomes" id="UP000743370"/>
    </source>
</evidence>
<feature type="compositionally biased region" description="Acidic residues" evidence="6">
    <location>
        <begin position="257"/>
        <end position="270"/>
    </location>
</feature>
<comment type="similarity">
    <text evidence="5">Belongs to the HIPP family.</text>
</comment>
<evidence type="ECO:0000256" key="3">
    <source>
        <dbReference type="ARBA" id="ARBA00023288"/>
    </source>
</evidence>
<dbReference type="Proteomes" id="UP000743370">
    <property type="component" value="Unassembled WGS sequence"/>
</dbReference>
<dbReference type="SUPFAM" id="SSF55008">
    <property type="entry name" value="HMA, heavy metal-associated domain"/>
    <property type="match status" value="1"/>
</dbReference>
<keyword evidence="4" id="KW-0636">Prenylation</keyword>
<name>A0A8T0L3T3_PHAAN</name>
<feature type="compositionally biased region" description="Basic residues" evidence="6">
    <location>
        <begin position="285"/>
        <end position="294"/>
    </location>
</feature>
<proteinExistence type="inferred from homology"/>
<evidence type="ECO:0000256" key="5">
    <source>
        <dbReference type="ARBA" id="ARBA00024045"/>
    </source>
</evidence>
<evidence type="ECO:0000256" key="2">
    <source>
        <dbReference type="ARBA" id="ARBA00022723"/>
    </source>
</evidence>
<dbReference type="GO" id="GO:0046872">
    <property type="term" value="F:metal ion binding"/>
    <property type="evidence" value="ECO:0007669"/>
    <property type="project" value="UniProtKB-KW"/>
</dbReference>
<dbReference type="AlphaFoldDB" id="A0A8T0L3T3"/>
<keyword evidence="1" id="KW-0488">Methylation</keyword>
<feature type="chain" id="PRO_5035816531" evidence="7">
    <location>
        <begin position="22"/>
        <end position="423"/>
    </location>
</feature>
<dbReference type="CDD" id="cd00371">
    <property type="entry name" value="HMA"/>
    <property type="match status" value="1"/>
</dbReference>
<dbReference type="PROSITE" id="PS50846">
    <property type="entry name" value="HMA_2"/>
    <property type="match status" value="1"/>
</dbReference>
<feature type="signal peptide" evidence="7">
    <location>
        <begin position="1"/>
        <end position="21"/>
    </location>
</feature>
<comment type="caution">
    <text evidence="9">The sequence shown here is derived from an EMBL/GenBank/DDBJ whole genome shotgun (WGS) entry which is preliminary data.</text>
</comment>
<keyword evidence="2" id="KW-0479">Metal-binding</keyword>
<reference evidence="9 10" key="1">
    <citation type="submission" date="2020-05" db="EMBL/GenBank/DDBJ databases">
        <title>Vigna angularis (adzuki bean) Var. LongXiaoDou No. 4 denovo assembly.</title>
        <authorList>
            <person name="Xiang H."/>
        </authorList>
    </citation>
    <scope>NUCLEOTIDE SEQUENCE [LARGE SCALE GENOMIC DNA]</scope>
    <source>
        <tissue evidence="9">Leaf</tissue>
    </source>
</reference>
<dbReference type="PANTHER" id="PTHR45868:SF80">
    <property type="entry name" value="F15K9.8-RELATED"/>
    <property type="match status" value="1"/>
</dbReference>
<feature type="compositionally biased region" description="Pro residues" evidence="6">
    <location>
        <begin position="390"/>
        <end position="399"/>
    </location>
</feature>
<keyword evidence="3" id="KW-0449">Lipoprotein</keyword>
<dbReference type="EMBL" id="JABFOF010000002">
    <property type="protein sequence ID" value="KAG2406596.1"/>
    <property type="molecule type" value="Genomic_DNA"/>
</dbReference>
<evidence type="ECO:0000259" key="8">
    <source>
        <dbReference type="PROSITE" id="PS50846"/>
    </source>
</evidence>
<feature type="region of interest" description="Disordered" evidence="6">
    <location>
        <begin position="389"/>
        <end position="423"/>
    </location>
</feature>
<keyword evidence="7" id="KW-0732">Signal</keyword>
<accession>A0A8T0L3T3</accession>
<feature type="region of interest" description="Disordered" evidence="6">
    <location>
        <begin position="203"/>
        <end position="312"/>
    </location>
</feature>
<feature type="domain" description="HMA" evidence="8">
    <location>
        <begin position="140"/>
        <end position="203"/>
    </location>
</feature>
<organism evidence="9 10">
    <name type="scientific">Phaseolus angularis</name>
    <name type="common">Azuki bean</name>
    <name type="synonym">Vigna angularis</name>
    <dbReference type="NCBI Taxonomy" id="3914"/>
    <lineage>
        <taxon>Eukaryota</taxon>
        <taxon>Viridiplantae</taxon>
        <taxon>Streptophyta</taxon>
        <taxon>Embryophyta</taxon>
        <taxon>Tracheophyta</taxon>
        <taxon>Spermatophyta</taxon>
        <taxon>Magnoliopsida</taxon>
        <taxon>eudicotyledons</taxon>
        <taxon>Gunneridae</taxon>
        <taxon>Pentapetalae</taxon>
        <taxon>rosids</taxon>
        <taxon>fabids</taxon>
        <taxon>Fabales</taxon>
        <taxon>Fabaceae</taxon>
        <taxon>Papilionoideae</taxon>
        <taxon>50 kb inversion clade</taxon>
        <taxon>NPAAA clade</taxon>
        <taxon>indigoferoid/millettioid clade</taxon>
        <taxon>Phaseoleae</taxon>
        <taxon>Vigna</taxon>
    </lineage>
</organism>
<sequence>MASYGIGYPLLVLGLISLVKSATETGDLFCRDLEEDDIPVALRVAADDQGSMLKTVLPEIWSFGLLLLPQITMHGDNEWWTRYRVGCSPSELCFWDQKMSGDMASAPNEMSALIPFFLYQTYQMAAKPAEEPPHGETLKYQTWVLKVLIHCEGCKKRVKKILQGIDGVYKTEVDSLQHKVTVTGNVDAETLIKRLSRSGRLVELWPEKPAEKKDNKKSGKSSKGGDINKEKENQKNGEPGADAGSNEGSKDGAGVGEDSEKEEHSDECEEGGGGGGGGGGGEGGKKKKKKKKKKNNGENGGSASVPPKNGEISKVDASVASNLGTSMAAKDLVNPPIQHAYPYPHVYYSPPPAPPAYGLSYNTAYPISSASYYVGAPIMPMHAYATPYSRLPPPPPPSDPIKHYGADDDDEDEYGGGGYCSIM</sequence>
<protein>
    <submittedName>
        <fullName evidence="9">Heavy metal-associated isoprenylated plant protein</fullName>
    </submittedName>
</protein>
<feature type="compositionally biased region" description="Basic and acidic residues" evidence="6">
    <location>
        <begin position="205"/>
        <end position="217"/>
    </location>
</feature>
<dbReference type="InterPro" id="IPR006121">
    <property type="entry name" value="HMA_dom"/>
</dbReference>
<evidence type="ECO:0000256" key="7">
    <source>
        <dbReference type="SAM" id="SignalP"/>
    </source>
</evidence>
<evidence type="ECO:0000256" key="4">
    <source>
        <dbReference type="ARBA" id="ARBA00023289"/>
    </source>
</evidence>
<dbReference type="Pfam" id="PF00403">
    <property type="entry name" value="HMA"/>
    <property type="match status" value="1"/>
</dbReference>
<evidence type="ECO:0000256" key="1">
    <source>
        <dbReference type="ARBA" id="ARBA00022481"/>
    </source>
</evidence>
<gene>
    <name evidence="9" type="ORF">HKW66_Vig0058520</name>
</gene>
<evidence type="ECO:0000313" key="9">
    <source>
        <dbReference type="EMBL" id="KAG2406596.1"/>
    </source>
</evidence>
<evidence type="ECO:0000256" key="6">
    <source>
        <dbReference type="SAM" id="MobiDB-lite"/>
    </source>
</evidence>
<feature type="compositionally biased region" description="Gly residues" evidence="6">
    <location>
        <begin position="271"/>
        <end position="282"/>
    </location>
</feature>
<dbReference type="InterPro" id="IPR036163">
    <property type="entry name" value="HMA_dom_sf"/>
</dbReference>
<dbReference type="PANTHER" id="PTHR45868">
    <property type="entry name" value="HEAVY METAL-ASSOCIATED ISOPRENYLATED PLANT PROTEIN 33-RELATED"/>
    <property type="match status" value="1"/>
</dbReference>